<accession>A0A5Y5T9A1</accession>
<dbReference type="AlphaFoldDB" id="A0A5Y5T9A1"/>
<comment type="caution">
    <text evidence="1">The sequence shown here is derived from an EMBL/GenBank/DDBJ whole genome shotgun (WGS) entry which is preliminary data.</text>
</comment>
<evidence type="ECO:0008006" key="2">
    <source>
        <dbReference type="Google" id="ProtNLM"/>
    </source>
</evidence>
<protein>
    <recommendedName>
        <fullName evidence="2">Type 1 fimbrial protein</fullName>
    </recommendedName>
</protein>
<evidence type="ECO:0000313" key="1">
    <source>
        <dbReference type="EMBL" id="ECK5213786.1"/>
    </source>
</evidence>
<proteinExistence type="predicted"/>
<dbReference type="EMBL" id="AAJCCP010000007">
    <property type="protein sequence ID" value="ECK5213786.1"/>
    <property type="molecule type" value="Genomic_DNA"/>
</dbReference>
<organism evidence="1">
    <name type="scientific">Salmonella enterica</name>
    <name type="common">Salmonella choleraesuis</name>
    <dbReference type="NCBI Taxonomy" id="28901"/>
    <lineage>
        <taxon>Bacteria</taxon>
        <taxon>Pseudomonadati</taxon>
        <taxon>Pseudomonadota</taxon>
        <taxon>Gammaproteobacteria</taxon>
        <taxon>Enterobacterales</taxon>
        <taxon>Enterobacteriaceae</taxon>
        <taxon>Salmonella</taxon>
    </lineage>
</organism>
<gene>
    <name evidence="1" type="ORF">FRL26_08810</name>
</gene>
<name>A0A5Y5T9A1_SALER</name>
<sequence>MRRELVLAFWSVFTLLTMTVGSREAQAEKVADGSITFSGVIEGGHETCTLQNPALTKDLGTRSSRNFFIHEERMPQFEFTGCGANGARFNMTLVFDVDPNVPGGAYNEYVKNHGTARDIRTFIDADDDMYHACINMGQTEAMVSGKTWACHFGSDSGKIGVIYTLLSSDNRDVIPGTINLLTSFIFSFD</sequence>
<reference evidence="1" key="1">
    <citation type="submission" date="2019-08" db="EMBL/GenBank/DDBJ databases">
        <authorList>
            <consortium name="PulseNet: The National Subtyping Network for Foodborne Disease Surveillance"/>
            <person name="Tarr C.L."/>
            <person name="Trees E."/>
            <person name="Katz L.S."/>
            <person name="Carleton-Romer H.A."/>
            <person name="Stroika S."/>
            <person name="Kucerova Z."/>
            <person name="Roache K.F."/>
            <person name="Sabol A.L."/>
            <person name="Besser J."/>
            <person name="Gerner-Smidt P."/>
        </authorList>
    </citation>
    <scope>NUCLEOTIDE SEQUENCE</scope>
    <source>
        <strain evidence="1">PNUSAS086289</strain>
    </source>
</reference>